<dbReference type="EMBL" id="CABWIE010000036">
    <property type="protein sequence ID" value="VWM03514.1"/>
    <property type="molecule type" value="Genomic_DNA"/>
</dbReference>
<keyword evidence="2" id="KW-0547">Nucleotide-binding</keyword>
<accession>A0A5K1JFR9</accession>
<name>A0A5K1JFR9_9ACTN</name>
<dbReference type="InterPro" id="IPR027417">
    <property type="entry name" value="P-loop_NTPase"/>
</dbReference>
<dbReference type="GO" id="GO:0005524">
    <property type="term" value="F:ATP binding"/>
    <property type="evidence" value="ECO:0007669"/>
    <property type="project" value="UniProtKB-KW"/>
</dbReference>
<proteinExistence type="predicted"/>
<dbReference type="Proteomes" id="UP000361836">
    <property type="component" value="Unassembled WGS sequence"/>
</dbReference>
<dbReference type="PANTHER" id="PTHR48102">
    <property type="entry name" value="ATP-DEPENDENT CLP PROTEASE ATP-BINDING SUBUNIT CLPX-LIKE, MITOCHONDRIAL-RELATED"/>
    <property type="match status" value="1"/>
</dbReference>
<dbReference type="RefSeq" id="WP_152077322.1">
    <property type="nucleotide sequence ID" value="NZ_CAAKNU010000099.1"/>
</dbReference>
<evidence type="ECO:0000313" key="3">
    <source>
        <dbReference type="Proteomes" id="UP000361836"/>
    </source>
</evidence>
<dbReference type="SUPFAM" id="SSF52540">
    <property type="entry name" value="P-loop containing nucleoside triphosphate hydrolases"/>
    <property type="match status" value="1"/>
</dbReference>
<evidence type="ECO:0000313" key="2">
    <source>
        <dbReference type="EMBL" id="VWM03514.1"/>
    </source>
</evidence>
<keyword evidence="2" id="KW-0378">Hydrolase</keyword>
<keyword evidence="3" id="KW-1185">Reference proteome</keyword>
<dbReference type="Pfam" id="PF00004">
    <property type="entry name" value="AAA"/>
    <property type="match status" value="1"/>
</dbReference>
<dbReference type="PANTHER" id="PTHR48102:SF7">
    <property type="entry name" value="ATP-DEPENDENT CLP PROTEASE ATP-BINDING SUBUNIT CLPX-LIKE, MITOCHONDRIAL"/>
    <property type="match status" value="1"/>
</dbReference>
<organism evidence="2 3">
    <name type="scientific">Collinsella aerofaciens</name>
    <dbReference type="NCBI Taxonomy" id="74426"/>
    <lineage>
        <taxon>Bacteria</taxon>
        <taxon>Bacillati</taxon>
        <taxon>Actinomycetota</taxon>
        <taxon>Coriobacteriia</taxon>
        <taxon>Coriobacteriales</taxon>
        <taxon>Coriobacteriaceae</taxon>
        <taxon>Collinsella</taxon>
    </lineage>
</organism>
<dbReference type="AlphaFoldDB" id="A0A5K1JFR9"/>
<reference evidence="2 3" key="1">
    <citation type="submission" date="2019-10" db="EMBL/GenBank/DDBJ databases">
        <authorList>
            <person name="Wolf R A."/>
        </authorList>
    </citation>
    <scope>NUCLEOTIDE SEQUENCE [LARGE SCALE GENOMIC DNA]</scope>
    <source>
        <strain evidence="2">Collinsella_aerofaciens_MC2</strain>
    </source>
</reference>
<keyword evidence="2" id="KW-0067">ATP-binding</keyword>
<sequence length="589" mass="64676">MTQKQYRNIDRYQDLLNRIAPSRLVEQTRHSVIGHEGSLEAFVTSLSFEVNRCVMLARGVDPREVLSPAAILMMGSTGTGKTHTIKAVADAAGLKLFVFDVSTMTGEGWRGASMSNCLSQVADYQAANPGDICLVLFDEFDKAVRVEPDGGDVASSFSPSQSFLKLLEGGEMPFECENQKGAAMKSLNLDQVVCILGGAFMGLDALVRKRLADKAGATVGFGSSYAAVRTAAKSANELRDSATIEDVETWGIMSELCGRIGSVINFNALSVDNLVQIAYEQYLPKYNNMMGNGAKMELTADAVRLAAERAVKEGAGARGMLRQLRPLMMHAWRDMLEDAYIARATLVVRDGELAVTYERSHELRHFLLEEMGENSPLLSERDIEALALVSDWMEHEDEDENKPYQPEFAWLANLVDGPALDKIVQGGKALDLTRVLLRGVPFEGPERVAAHELLKACACYNDVLYADKEQYRNLAQVLTLTKLVYKNSPDCLLSPLDVVMGGTTTGNGFQGLGEWVDAVSRTAEHSLEKWQYVAAGEALRVYDHFSKRPDQVKELAADVSLMRVALAVIDVEEHEALECDLKKLLASCE</sequence>
<dbReference type="InterPro" id="IPR050052">
    <property type="entry name" value="ATP-dep_Clp_protease_ClpX"/>
</dbReference>
<dbReference type="GO" id="GO:0008233">
    <property type="term" value="F:peptidase activity"/>
    <property type="evidence" value="ECO:0007669"/>
    <property type="project" value="UniProtKB-KW"/>
</dbReference>
<protein>
    <submittedName>
        <fullName evidence="2">ATP-dependent Clp protease ATP-binding subunit ClpX</fullName>
    </submittedName>
</protein>
<feature type="domain" description="ATPase AAA-type core" evidence="1">
    <location>
        <begin position="71"/>
        <end position="171"/>
    </location>
</feature>
<keyword evidence="2" id="KW-0645">Protease</keyword>
<dbReference type="Gene3D" id="3.40.50.300">
    <property type="entry name" value="P-loop containing nucleotide triphosphate hydrolases"/>
    <property type="match status" value="1"/>
</dbReference>
<dbReference type="InterPro" id="IPR003959">
    <property type="entry name" value="ATPase_AAA_core"/>
</dbReference>
<gene>
    <name evidence="2" type="primary">clpX_1</name>
    <name evidence="2" type="ORF">KCJAJFAP_01312</name>
</gene>
<dbReference type="GO" id="GO:0051603">
    <property type="term" value="P:proteolysis involved in protein catabolic process"/>
    <property type="evidence" value="ECO:0007669"/>
    <property type="project" value="TreeGrafter"/>
</dbReference>
<dbReference type="GO" id="GO:0016887">
    <property type="term" value="F:ATP hydrolysis activity"/>
    <property type="evidence" value="ECO:0007669"/>
    <property type="project" value="InterPro"/>
</dbReference>
<evidence type="ECO:0000259" key="1">
    <source>
        <dbReference type="Pfam" id="PF00004"/>
    </source>
</evidence>